<dbReference type="GO" id="GO:0005737">
    <property type="term" value="C:cytoplasm"/>
    <property type="evidence" value="ECO:0007669"/>
    <property type="project" value="UniProtKB-SubCell"/>
</dbReference>
<dbReference type="InterPro" id="IPR050249">
    <property type="entry name" value="Pseudomonas-type_ThrB"/>
</dbReference>
<dbReference type="Proteomes" id="UP000617531">
    <property type="component" value="Unassembled WGS sequence"/>
</dbReference>
<reference evidence="10" key="2">
    <citation type="submission" date="2020-09" db="EMBL/GenBank/DDBJ databases">
        <authorList>
            <person name="Sun Q."/>
            <person name="Zhou Y."/>
        </authorList>
    </citation>
    <scope>NUCLEOTIDE SEQUENCE</scope>
    <source>
        <strain evidence="10">CGMCC 1.16548</strain>
    </source>
</reference>
<dbReference type="InterPro" id="IPR011009">
    <property type="entry name" value="Kinase-like_dom_sf"/>
</dbReference>
<evidence type="ECO:0000313" key="11">
    <source>
        <dbReference type="Proteomes" id="UP000617531"/>
    </source>
</evidence>
<reference evidence="10" key="1">
    <citation type="journal article" date="2014" name="Int. J. Syst. Evol. Microbiol.">
        <title>Complete genome sequence of Corynebacterium casei LMG S-19264T (=DSM 44701T), isolated from a smear-ripened cheese.</title>
        <authorList>
            <consortium name="US DOE Joint Genome Institute (JGI-PGF)"/>
            <person name="Walter F."/>
            <person name="Albersmeier A."/>
            <person name="Kalinowski J."/>
            <person name="Ruckert C."/>
        </authorList>
    </citation>
    <scope>NUCLEOTIDE SEQUENCE</scope>
    <source>
        <strain evidence="10">CGMCC 1.16548</strain>
    </source>
</reference>
<keyword evidence="2" id="KW-0963">Cytoplasm</keyword>
<comment type="catalytic activity">
    <reaction evidence="5">
        <text>(5R)-5-hydroxy-L-lysine + GTP = (5R)-5-phosphooxy-L-lysine + GDP + H(+)</text>
        <dbReference type="Rhea" id="RHEA:19049"/>
        <dbReference type="ChEBI" id="CHEBI:15378"/>
        <dbReference type="ChEBI" id="CHEBI:37565"/>
        <dbReference type="ChEBI" id="CHEBI:57882"/>
        <dbReference type="ChEBI" id="CHEBI:58189"/>
        <dbReference type="ChEBI" id="CHEBI:58357"/>
        <dbReference type="EC" id="2.7.1.81"/>
    </reaction>
</comment>
<organism evidence="10 11">
    <name type="scientific">Pseudolysinimonas yzui</name>
    <dbReference type="NCBI Taxonomy" id="2708254"/>
    <lineage>
        <taxon>Bacteria</taxon>
        <taxon>Bacillati</taxon>
        <taxon>Actinomycetota</taxon>
        <taxon>Actinomycetes</taxon>
        <taxon>Micrococcales</taxon>
        <taxon>Microbacteriaceae</taxon>
        <taxon>Pseudolysinimonas</taxon>
    </lineage>
</organism>
<sequence length="310" mass="33800">MISLLDGLSEPFDHLDSAGARAALRTHWGIEGPHPVRLDTERDDTFRAGDVLLKVAHPRDDSAVIEMQSAAMAHVAATDPGIPTQRVVATLDGSQSATVAGRHARVLTWLDGDLVEGQDLPVTFFETAGRMLGRLNRALAGFRHPGAHRDLAWDLPHLPALRTHTTTPLHLEVIDRFTAETLPALATLPHQVIHNDSHPGNLLVRAGSLAGILDFGDAVYSPRVCDLAVALAYLVPDRPRPWPEVDAFTAGFLSEVPLSDGEIEQLPMLLAARTIMRSVINQTLQRDAHSDPSGFYAANDRKLHLIMRET</sequence>
<comment type="function">
    <text evidence="6">Catalyzes the GTP-dependent phosphorylation of 5-hydroxy-L-lysine.</text>
</comment>
<evidence type="ECO:0000256" key="3">
    <source>
        <dbReference type="ARBA" id="ARBA00022679"/>
    </source>
</evidence>
<dbReference type="PANTHER" id="PTHR21064">
    <property type="entry name" value="AMINOGLYCOSIDE PHOSPHOTRANSFERASE DOMAIN-CONTAINING PROTEIN-RELATED"/>
    <property type="match status" value="1"/>
</dbReference>
<evidence type="ECO:0000259" key="9">
    <source>
        <dbReference type="Pfam" id="PF01636"/>
    </source>
</evidence>
<name>A0A8J3GMN8_9MICO</name>
<evidence type="ECO:0000313" key="10">
    <source>
        <dbReference type="EMBL" id="GHF03765.1"/>
    </source>
</evidence>
<comment type="caution">
    <text evidence="10">The sequence shown here is derived from an EMBL/GenBank/DDBJ whole genome shotgun (WGS) entry which is preliminary data.</text>
</comment>
<keyword evidence="4" id="KW-0418">Kinase</keyword>
<evidence type="ECO:0000256" key="4">
    <source>
        <dbReference type="ARBA" id="ARBA00022777"/>
    </source>
</evidence>
<dbReference type="SUPFAM" id="SSF56112">
    <property type="entry name" value="Protein kinase-like (PK-like)"/>
    <property type="match status" value="1"/>
</dbReference>
<dbReference type="RefSeq" id="WP_191281354.1">
    <property type="nucleotide sequence ID" value="NZ_BNAI01000001.1"/>
</dbReference>
<proteinExistence type="predicted"/>
<keyword evidence="10" id="KW-0032">Aminotransferase</keyword>
<evidence type="ECO:0000256" key="5">
    <source>
        <dbReference type="ARBA" id="ARBA00036820"/>
    </source>
</evidence>
<dbReference type="Gene3D" id="3.90.1200.10">
    <property type="match status" value="1"/>
</dbReference>
<keyword evidence="3" id="KW-0808">Transferase</keyword>
<protein>
    <recommendedName>
        <fullName evidence="8">Hydroxylysine kinase</fullName>
        <ecNumber evidence="7">2.7.1.81</ecNumber>
    </recommendedName>
</protein>
<evidence type="ECO:0000256" key="1">
    <source>
        <dbReference type="ARBA" id="ARBA00004496"/>
    </source>
</evidence>
<evidence type="ECO:0000256" key="2">
    <source>
        <dbReference type="ARBA" id="ARBA00022490"/>
    </source>
</evidence>
<accession>A0A8J3GMN8</accession>
<gene>
    <name evidence="10" type="ORF">GCM10011600_00050</name>
</gene>
<dbReference type="PANTHER" id="PTHR21064:SF1">
    <property type="entry name" value="HYDROXYLYSINE KINASE"/>
    <property type="match status" value="1"/>
</dbReference>
<feature type="domain" description="Aminoglycoside phosphotransferase" evidence="9">
    <location>
        <begin position="48"/>
        <end position="240"/>
    </location>
</feature>
<comment type="subcellular location">
    <subcellularLocation>
        <location evidence="1">Cytoplasm</location>
    </subcellularLocation>
</comment>
<dbReference type="EC" id="2.7.1.81" evidence="7"/>
<dbReference type="AlphaFoldDB" id="A0A8J3GMN8"/>
<dbReference type="GO" id="GO:0047992">
    <property type="term" value="F:hydroxylysine kinase activity"/>
    <property type="evidence" value="ECO:0007669"/>
    <property type="project" value="UniProtKB-EC"/>
</dbReference>
<dbReference type="InterPro" id="IPR002575">
    <property type="entry name" value="Aminoglycoside_PTrfase"/>
</dbReference>
<dbReference type="EMBL" id="BNAI01000001">
    <property type="protein sequence ID" value="GHF03765.1"/>
    <property type="molecule type" value="Genomic_DNA"/>
</dbReference>
<dbReference type="GO" id="GO:0008483">
    <property type="term" value="F:transaminase activity"/>
    <property type="evidence" value="ECO:0007669"/>
    <property type="project" value="UniProtKB-KW"/>
</dbReference>
<dbReference type="Pfam" id="PF01636">
    <property type="entry name" value="APH"/>
    <property type="match status" value="1"/>
</dbReference>
<evidence type="ECO:0000256" key="7">
    <source>
        <dbReference type="ARBA" id="ARBA00038873"/>
    </source>
</evidence>
<evidence type="ECO:0000256" key="6">
    <source>
        <dbReference type="ARBA" id="ARBA00037368"/>
    </source>
</evidence>
<evidence type="ECO:0000256" key="8">
    <source>
        <dbReference type="ARBA" id="ARBA00040505"/>
    </source>
</evidence>
<keyword evidence="11" id="KW-1185">Reference proteome</keyword>